<evidence type="ECO:0000256" key="1">
    <source>
        <dbReference type="ARBA" id="ARBA00004502"/>
    </source>
</evidence>
<organism evidence="5 6">
    <name type="scientific">Pleurodeles waltl</name>
    <name type="common">Iberian ribbed newt</name>
    <dbReference type="NCBI Taxonomy" id="8319"/>
    <lineage>
        <taxon>Eukaryota</taxon>
        <taxon>Metazoa</taxon>
        <taxon>Chordata</taxon>
        <taxon>Craniata</taxon>
        <taxon>Vertebrata</taxon>
        <taxon>Euteleostomi</taxon>
        <taxon>Amphibia</taxon>
        <taxon>Batrachia</taxon>
        <taxon>Caudata</taxon>
        <taxon>Salamandroidea</taxon>
        <taxon>Salamandridae</taxon>
        <taxon>Pleurodelinae</taxon>
        <taxon>Pleurodeles</taxon>
    </lineage>
</organism>
<dbReference type="Pfam" id="PF03036">
    <property type="entry name" value="Perilipin"/>
    <property type="match status" value="1"/>
</dbReference>
<comment type="similarity">
    <text evidence="2 4">Belongs to the perilipin family.</text>
</comment>
<dbReference type="InterPro" id="IPR004279">
    <property type="entry name" value="Perilipin"/>
</dbReference>
<dbReference type="AlphaFoldDB" id="A0AAV7WWH5"/>
<gene>
    <name evidence="5" type="ORF">NDU88_006058</name>
</gene>
<evidence type="ECO:0000313" key="5">
    <source>
        <dbReference type="EMBL" id="KAJ1218479.1"/>
    </source>
</evidence>
<dbReference type="GO" id="GO:0005829">
    <property type="term" value="C:cytosol"/>
    <property type="evidence" value="ECO:0007669"/>
    <property type="project" value="TreeGrafter"/>
</dbReference>
<evidence type="ECO:0000256" key="2">
    <source>
        <dbReference type="ARBA" id="ARBA00006311"/>
    </source>
</evidence>
<accession>A0AAV7WWH5</accession>
<dbReference type="Gene3D" id="1.20.120.340">
    <property type="entry name" value="Flagellar protein FliS"/>
    <property type="match status" value="1"/>
</dbReference>
<dbReference type="GO" id="GO:0019915">
    <property type="term" value="P:lipid storage"/>
    <property type="evidence" value="ECO:0007669"/>
    <property type="project" value="TreeGrafter"/>
</dbReference>
<reference evidence="5" key="1">
    <citation type="journal article" date="2022" name="bioRxiv">
        <title>Sequencing and chromosome-scale assembly of the giantPleurodeles waltlgenome.</title>
        <authorList>
            <person name="Brown T."/>
            <person name="Elewa A."/>
            <person name="Iarovenko S."/>
            <person name="Subramanian E."/>
            <person name="Araus A.J."/>
            <person name="Petzold A."/>
            <person name="Susuki M."/>
            <person name="Suzuki K.-i.T."/>
            <person name="Hayashi T."/>
            <person name="Toyoda A."/>
            <person name="Oliveira C."/>
            <person name="Osipova E."/>
            <person name="Leigh N.D."/>
            <person name="Simon A."/>
            <person name="Yun M.H."/>
        </authorList>
    </citation>
    <scope>NUCLEOTIDE SEQUENCE</scope>
    <source>
        <strain evidence="5">20211129_DDA</strain>
        <tissue evidence="5">Liver</tissue>
    </source>
</reference>
<dbReference type="Gene3D" id="3.30.720.170">
    <property type="entry name" value="Perilipin, alpha-beta domain"/>
    <property type="match status" value="1"/>
</dbReference>
<evidence type="ECO:0000256" key="3">
    <source>
        <dbReference type="ARBA" id="ARBA00022677"/>
    </source>
</evidence>
<comment type="caution">
    <text evidence="5">The sequence shown here is derived from an EMBL/GenBank/DDBJ whole genome shotgun (WGS) entry which is preliminary data.</text>
</comment>
<comment type="subcellular location">
    <subcellularLocation>
        <location evidence="1">Lipid droplet</location>
    </subcellularLocation>
</comment>
<sequence>MTQRVDGSWVSRVAPVDYRQEKKNAKVDGSWVSRVAPVDYRQEKKNAKKSREKHGIINSGRAAYSPAELCSVFVLSVSRIFQTTMSSVAVEHPQNVVSRVISLPLISSTYGMVFSVYANTKENHPYLRSVCEVAEKGVLTVTSVAITSAKPILQKMEPQIAFANNYACMGLDKIEEKLPILYQPSDKIVSIASDMVVGAKEALSITVTGAKDTMAHTMTGVVDKTKEAVHESVEMTKAVVHGSINTVLGSHVVQIVNNGVDTALTKSETLIDQFLPLTEEELAAEAACVQGFEDGAPKPNYYNRIGSLSRKVQKRAYQQAIARLRDAKSRSHEAISHLHHAVALMEYARKNMDSANQKLHDAQEKLYQSWLEWSKSTGQNAGEECNSTEDVEFRTLAIARNLTKHLQTTCITLVSSIHGLPHNIQEQAHHMSTMAGDLYQNFHLVSSVREISDHVLGTTKGQLDKMKGSLDNMVDYVVNNTPLNWLVGPFYPQLGGSPHTEDQDETDSQHACRS</sequence>
<dbReference type="GO" id="GO:0005811">
    <property type="term" value="C:lipid droplet"/>
    <property type="evidence" value="ECO:0007669"/>
    <property type="project" value="UniProtKB-SubCell"/>
</dbReference>
<protein>
    <recommendedName>
        <fullName evidence="4">Perilipin</fullName>
    </recommendedName>
</protein>
<name>A0AAV7WWH5_PLEWA</name>
<dbReference type="EMBL" id="JANPWB010000001">
    <property type="protein sequence ID" value="KAJ1218479.1"/>
    <property type="molecule type" value="Genomic_DNA"/>
</dbReference>
<dbReference type="PANTHER" id="PTHR14024">
    <property type="entry name" value="PERILIPIN"/>
    <property type="match status" value="1"/>
</dbReference>
<evidence type="ECO:0000256" key="4">
    <source>
        <dbReference type="PIRNR" id="PIRNR036881"/>
    </source>
</evidence>
<keyword evidence="3" id="KW-0551">Lipid droplet</keyword>
<dbReference type="PANTHER" id="PTHR14024:SF25">
    <property type="entry name" value="PERILIPIN-2"/>
    <property type="match status" value="1"/>
</dbReference>
<keyword evidence="6" id="KW-1185">Reference proteome</keyword>
<dbReference type="Proteomes" id="UP001066276">
    <property type="component" value="Chromosome 1_1"/>
</dbReference>
<dbReference type="GO" id="GO:0010890">
    <property type="term" value="P:positive regulation of triglyceride storage"/>
    <property type="evidence" value="ECO:0007669"/>
    <property type="project" value="TreeGrafter"/>
</dbReference>
<proteinExistence type="inferred from homology"/>
<dbReference type="SUPFAM" id="SSF109775">
    <property type="entry name" value="Mannose-6-phosphate receptor binding protein 1 (Tip47), C-terminal domain"/>
    <property type="match status" value="1"/>
</dbReference>
<dbReference type="PIRSF" id="PIRSF036881">
    <property type="entry name" value="PAT"/>
    <property type="match status" value="1"/>
</dbReference>
<evidence type="ECO:0000313" key="6">
    <source>
        <dbReference type="Proteomes" id="UP001066276"/>
    </source>
</evidence>